<keyword evidence="3" id="KW-1185">Reference proteome</keyword>
<dbReference type="EMBL" id="JARJCM010000035">
    <property type="protein sequence ID" value="KAJ7037745.1"/>
    <property type="molecule type" value="Genomic_DNA"/>
</dbReference>
<evidence type="ECO:0000313" key="3">
    <source>
        <dbReference type="Proteomes" id="UP001218188"/>
    </source>
</evidence>
<gene>
    <name evidence="2" type="ORF">C8F04DRAFT_1328909</name>
</gene>
<dbReference type="Proteomes" id="UP001218188">
    <property type="component" value="Unassembled WGS sequence"/>
</dbReference>
<proteinExistence type="predicted"/>
<evidence type="ECO:0000313" key="2">
    <source>
        <dbReference type="EMBL" id="KAJ7037745.1"/>
    </source>
</evidence>
<sequence length="675" mass="74866">MGKKASIRRPKKRSVAQKAQSSALGKGNKENLMLPPPKKSPTARKPKDYKAAYSSAQRKVGRMTVKEATLQGKISDLKTQLKVQQIERDKDVHKLEIAAKKATDLLAERERRLLVVHEKLVGSQKITLDAQQQNRALAKRVHRASGVLQRAIARTKARPHTSRLTRQAIYSVHARQMAREMVAAGCARGKVGPLMSKIAGIFGVKIQGGRSMSRRTVGRAILEGGIAARMQLTHELSLNEGVTISADSTSHRGNNYEAAKFQYRVPNYKVDPLYVDPTSTPRIRNAGVESTLDHSSDRAVEGWKHRVESNAKTYNESPLAARLGKQFTCRNFLHILKGMNGDHASTEKGTARGVATWKHDDAIDELGENALGAMSVRDLVLYLQQWNNKKIADAGGMEAWEALSPQEQSERDKQLMSELVQALGQEAYNVLPSEDRRRLDLFIWAGCCMHKDQNSFKGGNTEMMGEWERLGVPGPVLLANKANSVALKRILEPGVKVPGALTELEQKAFEDSTRGGAKLVAIAGAILNNKDSKKGQGDKHQEFMTHRVGRKHLRFPDTNNTRFGSHGLAAAELIKFLEQYRELIDVIEYEKTHPGLTNIEKNLRDALEDVPTLTELCAMTLYQQAITHPYMRVVRGPGAEATNALDLGPLHVDVRKHIEEIIENPDVLVSADISH</sequence>
<feature type="region of interest" description="Disordered" evidence="1">
    <location>
        <begin position="1"/>
        <end position="56"/>
    </location>
</feature>
<evidence type="ECO:0000256" key="1">
    <source>
        <dbReference type="SAM" id="MobiDB-lite"/>
    </source>
</evidence>
<organism evidence="2 3">
    <name type="scientific">Mycena alexandri</name>
    <dbReference type="NCBI Taxonomy" id="1745969"/>
    <lineage>
        <taxon>Eukaryota</taxon>
        <taxon>Fungi</taxon>
        <taxon>Dikarya</taxon>
        <taxon>Basidiomycota</taxon>
        <taxon>Agaricomycotina</taxon>
        <taxon>Agaricomycetes</taxon>
        <taxon>Agaricomycetidae</taxon>
        <taxon>Agaricales</taxon>
        <taxon>Marasmiineae</taxon>
        <taxon>Mycenaceae</taxon>
        <taxon>Mycena</taxon>
    </lineage>
</organism>
<accession>A0AAD6X6X7</accession>
<name>A0AAD6X6X7_9AGAR</name>
<protein>
    <submittedName>
        <fullName evidence="2">Uncharacterized protein</fullName>
    </submittedName>
</protein>
<comment type="caution">
    <text evidence="2">The sequence shown here is derived from an EMBL/GenBank/DDBJ whole genome shotgun (WGS) entry which is preliminary data.</text>
</comment>
<feature type="compositionally biased region" description="Basic residues" evidence="1">
    <location>
        <begin position="1"/>
        <end position="15"/>
    </location>
</feature>
<dbReference type="AlphaFoldDB" id="A0AAD6X6X7"/>
<reference evidence="2" key="1">
    <citation type="submission" date="2023-03" db="EMBL/GenBank/DDBJ databases">
        <title>Massive genome expansion in bonnet fungi (Mycena s.s.) driven by repeated elements and novel gene families across ecological guilds.</title>
        <authorList>
            <consortium name="Lawrence Berkeley National Laboratory"/>
            <person name="Harder C.B."/>
            <person name="Miyauchi S."/>
            <person name="Viragh M."/>
            <person name="Kuo A."/>
            <person name="Thoen E."/>
            <person name="Andreopoulos B."/>
            <person name="Lu D."/>
            <person name="Skrede I."/>
            <person name="Drula E."/>
            <person name="Henrissat B."/>
            <person name="Morin E."/>
            <person name="Kohler A."/>
            <person name="Barry K."/>
            <person name="LaButti K."/>
            <person name="Morin E."/>
            <person name="Salamov A."/>
            <person name="Lipzen A."/>
            <person name="Mereny Z."/>
            <person name="Hegedus B."/>
            <person name="Baldrian P."/>
            <person name="Stursova M."/>
            <person name="Weitz H."/>
            <person name="Taylor A."/>
            <person name="Grigoriev I.V."/>
            <person name="Nagy L.G."/>
            <person name="Martin F."/>
            <person name="Kauserud H."/>
        </authorList>
    </citation>
    <scope>NUCLEOTIDE SEQUENCE</scope>
    <source>
        <strain evidence="2">CBHHK200</strain>
    </source>
</reference>